<sequence>MKLQHIFPALLLCLSVAQATMPPFTWLPRLFTPPSLTNVLTGLLPFPLALPLALVGPMPFALPVLVGLKAAGLLGLGVATGGAAGAGMAGLGAIGLKAALINSAALKIAGLGAMAAKAKVTSAAAKAAAEAGVKAIVHQAKSKIAAPPAVAHVAPVAPVVAAPTVPVVPAVTTVKVIKTPPVITVRPVPVNPWKFAAALPTGWDHSMTYGHPYFGYGFTRSAIELRKRREAPSTNAALDSAVGMNPQVLKSIFEYVTSYDAERCVLRVVCEVAAQPSLAGPQGKNVAEFMASLSKDNSGTPWMPYRDAAATGQVSANRKECQERYPTCSQSTEALVELAQTRIAQASESVTGAATRLSTLVKPPSRAPSVR</sequence>
<dbReference type="Proteomes" id="UP000821865">
    <property type="component" value="Chromosome 7"/>
</dbReference>
<name>A0ACB8CFV3_DERSI</name>
<protein>
    <submittedName>
        <fullName evidence="1">Uncharacterized protein</fullName>
    </submittedName>
</protein>
<organism evidence="1 2">
    <name type="scientific">Dermacentor silvarum</name>
    <name type="common">Tick</name>
    <dbReference type="NCBI Taxonomy" id="543639"/>
    <lineage>
        <taxon>Eukaryota</taxon>
        <taxon>Metazoa</taxon>
        <taxon>Ecdysozoa</taxon>
        <taxon>Arthropoda</taxon>
        <taxon>Chelicerata</taxon>
        <taxon>Arachnida</taxon>
        <taxon>Acari</taxon>
        <taxon>Parasitiformes</taxon>
        <taxon>Ixodida</taxon>
        <taxon>Ixodoidea</taxon>
        <taxon>Ixodidae</taxon>
        <taxon>Rhipicephalinae</taxon>
        <taxon>Dermacentor</taxon>
    </lineage>
</organism>
<evidence type="ECO:0000313" key="2">
    <source>
        <dbReference type="Proteomes" id="UP000821865"/>
    </source>
</evidence>
<gene>
    <name evidence="1" type="ORF">HPB49_015797</name>
</gene>
<accession>A0ACB8CFV3</accession>
<reference evidence="1" key="1">
    <citation type="submission" date="2020-05" db="EMBL/GenBank/DDBJ databases">
        <title>Large-scale comparative analyses of tick genomes elucidate their genetic diversity and vector capacities.</title>
        <authorList>
            <person name="Jia N."/>
            <person name="Wang J."/>
            <person name="Shi W."/>
            <person name="Du L."/>
            <person name="Sun Y."/>
            <person name="Zhan W."/>
            <person name="Jiang J."/>
            <person name="Wang Q."/>
            <person name="Zhang B."/>
            <person name="Ji P."/>
            <person name="Sakyi L.B."/>
            <person name="Cui X."/>
            <person name="Yuan T."/>
            <person name="Jiang B."/>
            <person name="Yang W."/>
            <person name="Lam T.T.-Y."/>
            <person name="Chang Q."/>
            <person name="Ding S."/>
            <person name="Wang X."/>
            <person name="Zhu J."/>
            <person name="Ruan X."/>
            <person name="Zhao L."/>
            <person name="Wei J."/>
            <person name="Que T."/>
            <person name="Du C."/>
            <person name="Cheng J."/>
            <person name="Dai P."/>
            <person name="Han X."/>
            <person name="Huang E."/>
            <person name="Gao Y."/>
            <person name="Liu J."/>
            <person name="Shao H."/>
            <person name="Ye R."/>
            <person name="Li L."/>
            <person name="Wei W."/>
            <person name="Wang X."/>
            <person name="Wang C."/>
            <person name="Yang T."/>
            <person name="Huo Q."/>
            <person name="Li W."/>
            <person name="Guo W."/>
            <person name="Chen H."/>
            <person name="Zhou L."/>
            <person name="Ni X."/>
            <person name="Tian J."/>
            <person name="Zhou Y."/>
            <person name="Sheng Y."/>
            <person name="Liu T."/>
            <person name="Pan Y."/>
            <person name="Xia L."/>
            <person name="Li J."/>
            <person name="Zhao F."/>
            <person name="Cao W."/>
        </authorList>
    </citation>
    <scope>NUCLEOTIDE SEQUENCE</scope>
    <source>
        <strain evidence="1">Dsil-2018</strain>
    </source>
</reference>
<evidence type="ECO:0000313" key="1">
    <source>
        <dbReference type="EMBL" id="KAH7941640.1"/>
    </source>
</evidence>
<proteinExistence type="predicted"/>
<dbReference type="EMBL" id="CM023476">
    <property type="protein sequence ID" value="KAH7941640.1"/>
    <property type="molecule type" value="Genomic_DNA"/>
</dbReference>
<keyword evidence="2" id="KW-1185">Reference proteome</keyword>
<comment type="caution">
    <text evidence="1">The sequence shown here is derived from an EMBL/GenBank/DDBJ whole genome shotgun (WGS) entry which is preliminary data.</text>
</comment>